<evidence type="ECO:0000256" key="1">
    <source>
        <dbReference type="SAM" id="SignalP"/>
    </source>
</evidence>
<evidence type="ECO:0000313" key="3">
    <source>
        <dbReference type="Proteomes" id="UP001199919"/>
    </source>
</evidence>
<organism evidence="2 3">
    <name type="scientific">Mucilaginibacter roseus</name>
    <dbReference type="NCBI Taxonomy" id="1528868"/>
    <lineage>
        <taxon>Bacteria</taxon>
        <taxon>Pseudomonadati</taxon>
        <taxon>Bacteroidota</taxon>
        <taxon>Sphingobacteriia</taxon>
        <taxon>Sphingobacteriales</taxon>
        <taxon>Sphingobacteriaceae</taxon>
        <taxon>Mucilaginibacter</taxon>
    </lineage>
</organism>
<sequence length="308" mass="34128">MKTFFKPLAITIAGAALMASTARAQTETDALMMGKNNLCIAAGYAYNSWNKYWEGSLNRDNANIGTFSSSSIMAMLNYGIRDDLNIMVSLPYVSTKTSAGTLSGLSGFQDLSFYVKYRPLRKVFNNSQKLSVFAVGGYSAPSHNYNVDLMPVSIGMGSNVTTGRLIVDYQLSKFFATASGSYLYRSNVQIDRTAYYTTRQINSNQVQMPNAGVYQFRTGYRTPFIIAEAYVDHMRTYGGFDIRRNDMPFVSNTMNSTNVGFEGKYYLPKLRALGIHAAAWRTLEGRNVGQSTGFMAGVLYTLNMAKSN</sequence>
<evidence type="ECO:0000313" key="2">
    <source>
        <dbReference type="EMBL" id="MCD8742020.1"/>
    </source>
</evidence>
<proteinExistence type="predicted"/>
<feature type="chain" id="PRO_5045561398" description="Transporter" evidence="1">
    <location>
        <begin position="25"/>
        <end position="308"/>
    </location>
</feature>
<name>A0ABS8U7A7_9SPHI</name>
<reference evidence="2 3" key="1">
    <citation type="submission" date="2021-12" db="EMBL/GenBank/DDBJ databases">
        <title>Mucilaginibacter roseus genome.</title>
        <authorList>
            <person name="Ferreira J.R."/>
            <person name="Newman J.D."/>
        </authorList>
    </citation>
    <scope>NUCLEOTIDE SEQUENCE [LARGE SCALE GENOMIC DNA]</scope>
    <source>
        <strain evidence="2 3">LMG 28454</strain>
    </source>
</reference>
<feature type="signal peptide" evidence="1">
    <location>
        <begin position="1"/>
        <end position="24"/>
    </location>
</feature>
<keyword evidence="1" id="KW-0732">Signal</keyword>
<dbReference type="EMBL" id="JAJPWV010000005">
    <property type="protein sequence ID" value="MCD8742020.1"/>
    <property type="molecule type" value="Genomic_DNA"/>
</dbReference>
<keyword evidence="3" id="KW-1185">Reference proteome</keyword>
<comment type="caution">
    <text evidence="2">The sequence shown here is derived from an EMBL/GenBank/DDBJ whole genome shotgun (WGS) entry which is preliminary data.</text>
</comment>
<protein>
    <recommendedName>
        <fullName evidence="4">Transporter</fullName>
    </recommendedName>
</protein>
<accession>A0ABS8U7A7</accession>
<gene>
    <name evidence="2" type="ORF">LT679_15505</name>
</gene>
<dbReference type="RefSeq" id="WP_232178533.1">
    <property type="nucleotide sequence ID" value="NZ_JAJPWV010000005.1"/>
</dbReference>
<dbReference type="Proteomes" id="UP001199919">
    <property type="component" value="Unassembled WGS sequence"/>
</dbReference>
<evidence type="ECO:0008006" key="4">
    <source>
        <dbReference type="Google" id="ProtNLM"/>
    </source>
</evidence>